<dbReference type="Pfam" id="PF01814">
    <property type="entry name" value="Hemerythrin"/>
    <property type="match status" value="1"/>
</dbReference>
<dbReference type="InterPro" id="IPR012827">
    <property type="entry name" value="Hemerythrin_metal-bd"/>
</dbReference>
<dbReference type="Gene3D" id="1.20.120.50">
    <property type="entry name" value="Hemerythrin-like"/>
    <property type="match status" value="1"/>
</dbReference>
<organism evidence="6 7">
    <name type="scientific">Geothrix oryzae</name>
    <dbReference type="NCBI Taxonomy" id="2927975"/>
    <lineage>
        <taxon>Bacteria</taxon>
        <taxon>Pseudomonadati</taxon>
        <taxon>Acidobacteriota</taxon>
        <taxon>Holophagae</taxon>
        <taxon>Holophagales</taxon>
        <taxon>Holophagaceae</taxon>
        <taxon>Geothrix</taxon>
    </lineage>
</organism>
<dbReference type="Proteomes" id="UP001242010">
    <property type="component" value="Chromosome"/>
</dbReference>
<evidence type="ECO:0000256" key="3">
    <source>
        <dbReference type="ARBA" id="ARBA00022723"/>
    </source>
</evidence>
<dbReference type="EMBL" id="AP027079">
    <property type="protein sequence ID" value="BDU69112.1"/>
    <property type="molecule type" value="Genomic_DNA"/>
</dbReference>
<dbReference type="InterPro" id="IPR035938">
    <property type="entry name" value="Hemerythrin-like_sf"/>
</dbReference>
<evidence type="ECO:0000256" key="4">
    <source>
        <dbReference type="ARBA" id="ARBA00023004"/>
    </source>
</evidence>
<reference evidence="7" key="1">
    <citation type="journal article" date="2023" name="Int. J. Syst. Evol. Microbiol.">
        <title>Mesoterricola silvestris gen. nov., sp. nov., Mesoterricola sediminis sp. nov., Geothrix oryzae sp. nov., Geothrix edaphica sp. nov., Geothrix rubra sp. nov., and Geothrix limicola sp. nov., six novel members of Acidobacteriota isolated from soils.</title>
        <authorList>
            <person name="Itoh H."/>
            <person name="Sugisawa Y."/>
            <person name="Mise K."/>
            <person name="Xu Z."/>
            <person name="Kuniyasu M."/>
            <person name="Ushijima N."/>
            <person name="Kawano K."/>
            <person name="Kobayashi E."/>
            <person name="Shiratori Y."/>
            <person name="Masuda Y."/>
            <person name="Senoo K."/>
        </authorList>
    </citation>
    <scope>NUCLEOTIDE SEQUENCE [LARGE SCALE GENOMIC DNA]</scope>
    <source>
        <strain evidence="7">Red222</strain>
    </source>
</reference>
<keyword evidence="2" id="KW-0813">Transport</keyword>
<evidence type="ECO:0000256" key="2">
    <source>
        <dbReference type="ARBA" id="ARBA00022621"/>
    </source>
</evidence>
<dbReference type="RefSeq" id="WP_286355741.1">
    <property type="nucleotide sequence ID" value="NZ_AP027079.1"/>
</dbReference>
<dbReference type="InterPro" id="IPR012312">
    <property type="entry name" value="Hemerythrin-like"/>
</dbReference>
<evidence type="ECO:0000259" key="5">
    <source>
        <dbReference type="Pfam" id="PF01814"/>
    </source>
</evidence>
<proteinExistence type="inferred from homology"/>
<protein>
    <recommendedName>
        <fullName evidence="5">Hemerythrin-like domain-containing protein</fullName>
    </recommendedName>
</protein>
<dbReference type="PANTHER" id="PTHR37164">
    <property type="entry name" value="BACTERIOHEMERYTHRIN"/>
    <property type="match status" value="1"/>
</dbReference>
<dbReference type="InterPro" id="IPR016131">
    <property type="entry name" value="Haemerythrin_Fe_BS"/>
</dbReference>
<keyword evidence="2" id="KW-0561">Oxygen transport</keyword>
<name>A0ABM8DQ75_9BACT</name>
<keyword evidence="7" id="KW-1185">Reference proteome</keyword>
<dbReference type="PANTHER" id="PTHR37164:SF1">
    <property type="entry name" value="BACTERIOHEMERYTHRIN"/>
    <property type="match status" value="1"/>
</dbReference>
<dbReference type="PROSITE" id="PS00550">
    <property type="entry name" value="HEMERYTHRINS"/>
    <property type="match status" value="1"/>
</dbReference>
<dbReference type="CDD" id="cd12107">
    <property type="entry name" value="Hemerythrin"/>
    <property type="match status" value="1"/>
</dbReference>
<gene>
    <name evidence="6" type="ORF">GETHOR_12130</name>
</gene>
<evidence type="ECO:0000313" key="6">
    <source>
        <dbReference type="EMBL" id="BDU69112.1"/>
    </source>
</evidence>
<dbReference type="NCBIfam" id="TIGR02481">
    <property type="entry name" value="hemeryth_dom"/>
    <property type="match status" value="1"/>
</dbReference>
<dbReference type="InterPro" id="IPR050669">
    <property type="entry name" value="Hemerythrin"/>
</dbReference>
<keyword evidence="4" id="KW-0408">Iron</keyword>
<evidence type="ECO:0000313" key="7">
    <source>
        <dbReference type="Proteomes" id="UP001242010"/>
    </source>
</evidence>
<dbReference type="NCBIfam" id="NF033749">
    <property type="entry name" value="bact_hemeryth"/>
    <property type="match status" value="1"/>
</dbReference>
<evidence type="ECO:0000256" key="1">
    <source>
        <dbReference type="ARBA" id="ARBA00010587"/>
    </source>
</evidence>
<keyword evidence="3" id="KW-0479">Metal-binding</keyword>
<comment type="similarity">
    <text evidence="1">Belongs to the hemerythrin family.</text>
</comment>
<sequence length="134" mass="15370">MPLAIWSDRFATGIDSIDRQHQQLFTAVNQLHEAFRQGHGQEQVQKAIDFLLDYTVDHFRTEEDHMRRHAYQGYAAHAAAHARLVERVTGLKADSDAGRPVAMEVTTLLADWLKHHISEVDLAYIDFLKAKHLK</sequence>
<feature type="domain" description="Hemerythrin-like" evidence="5">
    <location>
        <begin position="12"/>
        <end position="124"/>
    </location>
</feature>
<dbReference type="SUPFAM" id="SSF47188">
    <property type="entry name" value="Hemerythrin-like"/>
    <property type="match status" value="1"/>
</dbReference>
<accession>A0ABM8DQ75</accession>